<feature type="binding site" evidence="4">
    <location>
        <position position="103"/>
    </location>
    <ligand>
        <name>a divalent metal cation</name>
        <dbReference type="ChEBI" id="CHEBI:60240"/>
        <label>1</label>
    </ligand>
</feature>
<protein>
    <recommendedName>
        <fullName evidence="2">GTP cyclohydrolase 1 type 2 homolog</fullName>
    </recommendedName>
</protein>
<dbReference type="SUPFAM" id="SSF102705">
    <property type="entry name" value="NIF3 (NGG1p interacting factor 3)-like"/>
    <property type="match status" value="1"/>
</dbReference>
<dbReference type="EMBL" id="AFNU02000001">
    <property type="protein sequence ID" value="ERJ13423.1"/>
    <property type="molecule type" value="Genomic_DNA"/>
</dbReference>
<feature type="binding site" evidence="4">
    <location>
        <position position="224"/>
    </location>
    <ligand>
        <name>a divalent metal cation</name>
        <dbReference type="ChEBI" id="CHEBI:60240"/>
        <label>1</label>
    </ligand>
</feature>
<comment type="similarity">
    <text evidence="1">Belongs to the GTP cyclohydrolase I type 2/NIF3 family.</text>
</comment>
<dbReference type="STRING" id="1033810.HLPCO_000074"/>
<reference evidence="5 6" key="1">
    <citation type="journal article" date="2011" name="J. Bacteriol.">
        <title>Genome sequence of Haloplasma contractile, an unusual contractile bacterium from a deep-sea anoxic brine lake.</title>
        <authorList>
            <person name="Antunes A."/>
            <person name="Alam I."/>
            <person name="El Dorry H."/>
            <person name="Siam R."/>
            <person name="Robertson A."/>
            <person name="Bajic V.B."/>
            <person name="Stingl U."/>
        </authorList>
    </citation>
    <scope>NUCLEOTIDE SEQUENCE [LARGE SCALE GENOMIC DNA]</scope>
    <source>
        <strain evidence="5 6">SSD-17B</strain>
    </source>
</reference>
<dbReference type="GO" id="GO:0046872">
    <property type="term" value="F:metal ion binding"/>
    <property type="evidence" value="ECO:0007669"/>
    <property type="project" value="UniProtKB-KW"/>
</dbReference>
<organism evidence="5 6">
    <name type="scientific">Haloplasma contractile SSD-17B</name>
    <dbReference type="NCBI Taxonomy" id="1033810"/>
    <lineage>
        <taxon>Bacteria</taxon>
        <taxon>Bacillati</taxon>
        <taxon>Mycoplasmatota</taxon>
        <taxon>Mollicutes</taxon>
        <taxon>Haloplasmatales</taxon>
        <taxon>Haloplasmataceae</taxon>
        <taxon>Haloplasma</taxon>
    </lineage>
</organism>
<keyword evidence="3 4" id="KW-0479">Metal-binding</keyword>
<comment type="caution">
    <text evidence="5">The sequence shown here is derived from an EMBL/GenBank/DDBJ whole genome shotgun (WGS) entry which is preliminary data.</text>
</comment>
<feature type="binding site" evidence="4">
    <location>
        <position position="70"/>
    </location>
    <ligand>
        <name>a divalent metal cation</name>
        <dbReference type="ChEBI" id="CHEBI:60240"/>
        <label>1</label>
    </ligand>
</feature>
<dbReference type="InParanoid" id="U2EEN0"/>
<evidence type="ECO:0000313" key="5">
    <source>
        <dbReference type="EMBL" id="ERJ13423.1"/>
    </source>
</evidence>
<evidence type="ECO:0000256" key="4">
    <source>
        <dbReference type="PIRSR" id="PIRSR602678-1"/>
    </source>
</evidence>
<dbReference type="PANTHER" id="PTHR13799">
    <property type="entry name" value="NGG1 INTERACTING FACTOR 3"/>
    <property type="match status" value="1"/>
</dbReference>
<sequence>MNSHDLQSFFRLLFPSDVLELLSDQETFGEQYGFNNFKEKEIKKIAYSVNLTPDLIDEAANKEADIIITHHNAWDDLFEFREACFDKLKQYDMIHYFNHLPLDNSEFGPTRTLAKELELDISDQKEICKLEMMSFGVVGVYKEPISLFELTNRLETIMGHKARVWEFGDKEIKRVAIVAGSGTSPEDLRDAHYHAADVYITGEKKIKTLQYAKHMKLNFILGSHTFTEFCGVEAFISKIKDNFPDVLYIPLTEDQFE</sequence>
<evidence type="ECO:0000256" key="1">
    <source>
        <dbReference type="ARBA" id="ARBA00006964"/>
    </source>
</evidence>
<dbReference type="GO" id="GO:0005737">
    <property type="term" value="C:cytoplasm"/>
    <property type="evidence" value="ECO:0007669"/>
    <property type="project" value="TreeGrafter"/>
</dbReference>
<dbReference type="AlphaFoldDB" id="U2EEN0"/>
<feature type="binding site" evidence="4">
    <location>
        <position position="71"/>
    </location>
    <ligand>
        <name>a divalent metal cation</name>
        <dbReference type="ChEBI" id="CHEBI:60240"/>
        <label>1</label>
    </ligand>
</feature>
<feature type="binding site" evidence="4">
    <location>
        <position position="228"/>
    </location>
    <ligand>
        <name>a divalent metal cation</name>
        <dbReference type="ChEBI" id="CHEBI:60240"/>
        <label>1</label>
    </ligand>
</feature>
<evidence type="ECO:0000313" key="6">
    <source>
        <dbReference type="Proteomes" id="UP000005707"/>
    </source>
</evidence>
<dbReference type="RefSeq" id="WP_008826470.1">
    <property type="nucleotide sequence ID" value="NZ_AFNU02000001.1"/>
</dbReference>
<dbReference type="Pfam" id="PF01784">
    <property type="entry name" value="DUF34_NIF3"/>
    <property type="match status" value="1"/>
</dbReference>
<keyword evidence="6" id="KW-1185">Reference proteome</keyword>
<accession>U2EEN0</accession>
<gene>
    <name evidence="5" type="ORF">HLPCO_000074</name>
</gene>
<dbReference type="Gene3D" id="3.40.1390.30">
    <property type="entry name" value="NIF3 (NGG1p interacting factor 3)-like"/>
    <property type="match status" value="2"/>
</dbReference>
<dbReference type="InterPro" id="IPR002678">
    <property type="entry name" value="DUF34/NIF3"/>
</dbReference>
<dbReference type="eggNOG" id="COG0327">
    <property type="taxonomic scope" value="Bacteria"/>
</dbReference>
<dbReference type="Proteomes" id="UP000005707">
    <property type="component" value="Unassembled WGS sequence"/>
</dbReference>
<dbReference type="PANTHER" id="PTHR13799:SF14">
    <property type="entry name" value="GTP CYCLOHYDROLASE 1 TYPE 2 HOMOLOG"/>
    <property type="match status" value="1"/>
</dbReference>
<dbReference type="OrthoDB" id="9792792at2"/>
<evidence type="ECO:0000256" key="2">
    <source>
        <dbReference type="ARBA" id="ARBA00022112"/>
    </source>
</evidence>
<name>U2EEN0_9MOLU</name>
<proteinExistence type="inferred from homology"/>
<dbReference type="InterPro" id="IPR036069">
    <property type="entry name" value="DUF34/NIF3_sf"/>
</dbReference>
<evidence type="ECO:0000256" key="3">
    <source>
        <dbReference type="ARBA" id="ARBA00022723"/>
    </source>
</evidence>
<reference evidence="5 6" key="2">
    <citation type="journal article" date="2013" name="PLoS ONE">
        <title>INDIGO - INtegrated Data Warehouse of MIcrobial GenOmes with Examples from the Red Sea Extremophiles.</title>
        <authorList>
            <person name="Alam I."/>
            <person name="Antunes A."/>
            <person name="Kamau A.A."/>
            <person name="Ba Alawi W."/>
            <person name="Kalkatawi M."/>
            <person name="Stingl U."/>
            <person name="Bajic V.B."/>
        </authorList>
    </citation>
    <scope>NUCLEOTIDE SEQUENCE [LARGE SCALE GENOMIC DNA]</scope>
    <source>
        <strain evidence="5 6">SSD-17B</strain>
    </source>
</reference>